<name>A0A1S1RHP4_9ACTN</name>
<dbReference type="PANTHER" id="PTHR30336">
    <property type="entry name" value="INNER MEMBRANE PROTEIN, PROBABLE PERMEASE"/>
    <property type="match status" value="1"/>
</dbReference>
<dbReference type="Gene3D" id="3.40.50.620">
    <property type="entry name" value="HUPs"/>
    <property type="match status" value="1"/>
</dbReference>
<keyword evidence="1" id="KW-0472">Membrane</keyword>
<dbReference type="RefSeq" id="WP_071081822.1">
    <property type="nucleotide sequence ID" value="NZ_MBLM01000002.1"/>
</dbReference>
<reference evidence="4" key="1">
    <citation type="submission" date="2016-07" db="EMBL/GenBank/DDBJ databases">
        <title>Sequence Frankia sp. strain CcI1.17.</title>
        <authorList>
            <person name="Ghodhbane-Gtari F."/>
            <person name="Swanson E."/>
            <person name="Gueddou A."/>
            <person name="Morris K."/>
            <person name="Hezbri K."/>
            <person name="Ktari A."/>
            <person name="Nouioui I."/>
            <person name="Abebe-Akele F."/>
            <person name="Simpson S."/>
            <person name="Thomas K."/>
            <person name="Gtari M."/>
            <person name="Tisa L.S."/>
            <person name="Hurst S."/>
        </authorList>
    </citation>
    <scope>NUCLEOTIDE SEQUENCE [LARGE SCALE GENOMIC DNA]</scope>
    <source>
        <strain evidence="4">Cc1.17</strain>
    </source>
</reference>
<dbReference type="Proteomes" id="UP000179627">
    <property type="component" value="Unassembled WGS sequence"/>
</dbReference>
<keyword evidence="1" id="KW-1133">Transmembrane helix</keyword>
<dbReference type="InterPro" id="IPR051599">
    <property type="entry name" value="Cell_Envelope_Assoc"/>
</dbReference>
<protein>
    <recommendedName>
        <fullName evidence="2">DUF218 domain-containing protein</fullName>
    </recommendedName>
</protein>
<dbReference type="AlphaFoldDB" id="A0A1S1RHP4"/>
<dbReference type="InterPro" id="IPR003848">
    <property type="entry name" value="DUF218"/>
</dbReference>
<feature type="domain" description="DUF218" evidence="2">
    <location>
        <begin position="61"/>
        <end position="208"/>
    </location>
</feature>
<proteinExistence type="predicted"/>
<sequence>MDLSPRRFLPRPPSASWFRVPWWRWTLRVVLMIVMLLVVGSAATFGNVWWVGRDDDRRASDALIVLGASQYDGRPSAILAARLDHALELYRAGVAPRVITVGGNQPGDRFTEAEAAAAYLRDHGVPAGAVMAVPQGRDTLSSLTAVAGLMDSRQWRSAVVVTDRWHSLRSRAIATDLGIEAVTSPATKGPANRGFGTQVRYILREGIGYRFYQLFHRASPAGAHTPAV</sequence>
<evidence type="ECO:0000256" key="1">
    <source>
        <dbReference type="SAM" id="Phobius"/>
    </source>
</evidence>
<dbReference type="InterPro" id="IPR014729">
    <property type="entry name" value="Rossmann-like_a/b/a_fold"/>
</dbReference>
<evidence type="ECO:0000313" key="3">
    <source>
        <dbReference type="EMBL" id="OHV46273.1"/>
    </source>
</evidence>
<keyword evidence="4" id="KW-1185">Reference proteome</keyword>
<dbReference type="GO" id="GO:0005886">
    <property type="term" value="C:plasma membrane"/>
    <property type="evidence" value="ECO:0007669"/>
    <property type="project" value="TreeGrafter"/>
</dbReference>
<evidence type="ECO:0000259" key="2">
    <source>
        <dbReference type="Pfam" id="PF02698"/>
    </source>
</evidence>
<evidence type="ECO:0000313" key="4">
    <source>
        <dbReference type="Proteomes" id="UP000179627"/>
    </source>
</evidence>
<dbReference type="CDD" id="cd06259">
    <property type="entry name" value="YdcF-like"/>
    <property type="match status" value="1"/>
</dbReference>
<feature type="transmembrane region" description="Helical" evidence="1">
    <location>
        <begin position="25"/>
        <end position="50"/>
    </location>
</feature>
<comment type="caution">
    <text evidence="3">The sequence shown here is derived from an EMBL/GenBank/DDBJ whole genome shotgun (WGS) entry which is preliminary data.</text>
</comment>
<dbReference type="OrthoDB" id="9782395at2"/>
<accession>A0A1S1RHP4</accession>
<dbReference type="Pfam" id="PF02698">
    <property type="entry name" value="DUF218"/>
    <property type="match status" value="1"/>
</dbReference>
<keyword evidence="1" id="KW-0812">Transmembrane</keyword>
<organism evidence="3 4">
    <name type="scientific">Parafrankia colletiae</name>
    <dbReference type="NCBI Taxonomy" id="573497"/>
    <lineage>
        <taxon>Bacteria</taxon>
        <taxon>Bacillati</taxon>
        <taxon>Actinomycetota</taxon>
        <taxon>Actinomycetes</taxon>
        <taxon>Frankiales</taxon>
        <taxon>Frankiaceae</taxon>
        <taxon>Parafrankia</taxon>
    </lineage>
</organism>
<dbReference type="EMBL" id="MBLM01000002">
    <property type="protein sequence ID" value="OHV46273.1"/>
    <property type="molecule type" value="Genomic_DNA"/>
</dbReference>
<dbReference type="PANTHER" id="PTHR30336:SF20">
    <property type="entry name" value="DUF218 DOMAIN-CONTAINING PROTEIN"/>
    <property type="match status" value="1"/>
</dbReference>
<gene>
    <name evidence="3" type="ORF">CC117_01080</name>
</gene>